<dbReference type="Proteomes" id="UP001595772">
    <property type="component" value="Unassembled WGS sequence"/>
</dbReference>
<gene>
    <name evidence="1" type="ORF">ACFOUV_03990</name>
</gene>
<accession>A0ABV8GWL0</accession>
<sequence>MITNNHQHLLHYITNLTTTHNTDNIARTKAYQEFYLKYPEIKWALIASIVSRNAGWNMTDLCLPPFQGILSKKERDRLFMTYERANWLIFSDAYPQLLIYRFSKDFNQPLFHLLSKFNVSTFMINEWYYFWKSRDLNRLVNSLIINEQNLIQLPVIDQPFFKTHVFKAIPYKLQNILFMNAVLIPNLIGNIYGLYVHGFTNVDNRIEVGKKLAALIDIPSIRYELLDFINSVEPTGSRHEYEQFLNLNLRRSSKLRDVYPVVTHQDIIRNDWYKRGGMKTKWLKKSNLSSKLEIGKSFYVKRKLLFAYYHIKKICKKDLYQ</sequence>
<reference evidence="2" key="1">
    <citation type="journal article" date="2019" name="Int. J. Syst. Evol. Microbiol.">
        <title>The Global Catalogue of Microorganisms (GCM) 10K type strain sequencing project: providing services to taxonomists for standard genome sequencing and annotation.</title>
        <authorList>
            <consortium name="The Broad Institute Genomics Platform"/>
            <consortium name="The Broad Institute Genome Sequencing Center for Infectious Disease"/>
            <person name="Wu L."/>
            <person name="Ma J."/>
        </authorList>
    </citation>
    <scope>NUCLEOTIDE SEQUENCE [LARGE SCALE GENOMIC DNA]</scope>
    <source>
        <strain evidence="2">IBRC-M 10703</strain>
    </source>
</reference>
<name>A0ABV8GWL0_9BACI</name>
<organism evidence="1 2">
    <name type="scientific">Oceanobacillus longus</name>
    <dbReference type="NCBI Taxonomy" id="930120"/>
    <lineage>
        <taxon>Bacteria</taxon>
        <taxon>Bacillati</taxon>
        <taxon>Bacillota</taxon>
        <taxon>Bacilli</taxon>
        <taxon>Bacillales</taxon>
        <taxon>Bacillaceae</taxon>
        <taxon>Oceanobacillus</taxon>
    </lineage>
</organism>
<proteinExistence type="predicted"/>
<dbReference type="InterPro" id="IPR019658">
    <property type="entry name" value="DUF2515"/>
</dbReference>
<evidence type="ECO:0000313" key="1">
    <source>
        <dbReference type="EMBL" id="MFC4022975.1"/>
    </source>
</evidence>
<dbReference type="RefSeq" id="WP_379495463.1">
    <property type="nucleotide sequence ID" value="NZ_JBHSAO010000001.1"/>
</dbReference>
<dbReference type="Pfam" id="PF10720">
    <property type="entry name" value="DUF2515"/>
    <property type="match status" value="1"/>
</dbReference>
<protein>
    <submittedName>
        <fullName evidence="1">DUF2515 family protein</fullName>
    </submittedName>
</protein>
<keyword evidence="2" id="KW-1185">Reference proteome</keyword>
<evidence type="ECO:0000313" key="2">
    <source>
        <dbReference type="Proteomes" id="UP001595772"/>
    </source>
</evidence>
<comment type="caution">
    <text evidence="1">The sequence shown here is derived from an EMBL/GenBank/DDBJ whole genome shotgun (WGS) entry which is preliminary data.</text>
</comment>
<dbReference type="EMBL" id="JBHSAO010000001">
    <property type="protein sequence ID" value="MFC4022975.1"/>
    <property type="molecule type" value="Genomic_DNA"/>
</dbReference>